<gene>
    <name evidence="1" type="ORF">MKW98_026145</name>
</gene>
<evidence type="ECO:0000313" key="2">
    <source>
        <dbReference type="Proteomes" id="UP001202328"/>
    </source>
</evidence>
<proteinExistence type="predicted"/>
<sequence length="157" mass="18581">MLEVTVENFERNRFNGMAKYLGLFCDEIEQEIVDKMAADILAFFIQPEEGKKKKERCSVEHVKFLLHQLVRISFTYTIGKNPSSLEATDILFNLHQDFLQGKHDVVRELARTLCWTGKDHMEKLKKDEQLKLIRAHRANRQRKISKSRRLKVRAYFV</sequence>
<dbReference type="Proteomes" id="UP001202328">
    <property type="component" value="Unassembled WGS sequence"/>
</dbReference>
<protein>
    <submittedName>
        <fullName evidence="1">Uncharacterized protein</fullName>
    </submittedName>
</protein>
<organism evidence="1 2">
    <name type="scientific">Papaver atlanticum</name>
    <dbReference type="NCBI Taxonomy" id="357466"/>
    <lineage>
        <taxon>Eukaryota</taxon>
        <taxon>Viridiplantae</taxon>
        <taxon>Streptophyta</taxon>
        <taxon>Embryophyta</taxon>
        <taxon>Tracheophyta</taxon>
        <taxon>Spermatophyta</taxon>
        <taxon>Magnoliopsida</taxon>
        <taxon>Ranunculales</taxon>
        <taxon>Papaveraceae</taxon>
        <taxon>Papaveroideae</taxon>
        <taxon>Papaver</taxon>
    </lineage>
</organism>
<name>A0AAD4X4Q1_9MAGN</name>
<keyword evidence="2" id="KW-1185">Reference proteome</keyword>
<reference evidence="1" key="1">
    <citation type="submission" date="2022-04" db="EMBL/GenBank/DDBJ databases">
        <title>A functionally conserved STORR gene fusion in Papaver species that diverged 16.8 million years ago.</title>
        <authorList>
            <person name="Catania T."/>
        </authorList>
    </citation>
    <scope>NUCLEOTIDE SEQUENCE</scope>
    <source>
        <strain evidence="1">S-188037</strain>
    </source>
</reference>
<comment type="caution">
    <text evidence="1">The sequence shown here is derived from an EMBL/GenBank/DDBJ whole genome shotgun (WGS) entry which is preliminary data.</text>
</comment>
<dbReference type="EMBL" id="JAJJMB010017069">
    <property type="protein sequence ID" value="KAI3842355.1"/>
    <property type="molecule type" value="Genomic_DNA"/>
</dbReference>
<evidence type="ECO:0000313" key="1">
    <source>
        <dbReference type="EMBL" id="KAI3842355.1"/>
    </source>
</evidence>
<accession>A0AAD4X4Q1</accession>
<dbReference type="AlphaFoldDB" id="A0AAD4X4Q1"/>